<evidence type="ECO:0000313" key="1">
    <source>
        <dbReference type="EMBL" id="EIK83434.1"/>
    </source>
</evidence>
<sequence length="56" mass="6295">MLGMAVLYIVWEAQSQYILPAYLLMIPFAARGFDMLLTCYENRAAHNSNAANPSQD</sequence>
<dbReference type="Proteomes" id="UP000032875">
    <property type="component" value="Unassembled WGS sequence"/>
</dbReference>
<organism evidence="1 2">
    <name type="scientific">Gardnerella vaginalis 1500E</name>
    <dbReference type="NCBI Taxonomy" id="698957"/>
    <lineage>
        <taxon>Bacteria</taxon>
        <taxon>Bacillati</taxon>
        <taxon>Actinomycetota</taxon>
        <taxon>Actinomycetes</taxon>
        <taxon>Bifidobacteriales</taxon>
        <taxon>Bifidobacteriaceae</taxon>
        <taxon>Gardnerella</taxon>
    </lineage>
</organism>
<protein>
    <submittedName>
        <fullName evidence="1">Uncharacterized protein</fullName>
    </submittedName>
</protein>
<name>I4M2J4_GARVA</name>
<reference evidence="1 2" key="1">
    <citation type="journal article" date="2012" name="J. Bacteriol.">
        <title>Comparative Genomic Analyses of 17 Clinical Isolates of Gardnerella vaginalis Provide Evidence of Multiple Genetically Isolated Clades Consistent with Subspeciation into Genovars.</title>
        <authorList>
            <person name="Ahmed A."/>
            <person name="Earl J."/>
            <person name="Retchless A."/>
            <person name="Hillier S."/>
            <person name="Rabe L."/>
            <person name="Cherpes T."/>
            <person name="Powell E."/>
            <person name="Janto B."/>
            <person name="Eutsey R."/>
            <person name="Hiller N.L."/>
            <person name="Boissy R."/>
            <person name="Dahlgreen M."/>
            <person name="Hall B."/>
            <person name="Costerton J."/>
            <person name="Post J.C."/>
            <person name="Hu F."/>
            <person name="Ehrlich G."/>
        </authorList>
    </citation>
    <scope>NUCLEOTIDE SEQUENCE [LARGE SCALE GENOMIC DNA]</scope>
    <source>
        <strain evidence="1 2">1500E</strain>
    </source>
</reference>
<accession>I4M2J4</accession>
<dbReference type="EMBL" id="ADES01000006">
    <property type="protein sequence ID" value="EIK83434.1"/>
    <property type="molecule type" value="Genomic_DNA"/>
</dbReference>
<proteinExistence type="predicted"/>
<evidence type="ECO:0000313" key="2">
    <source>
        <dbReference type="Proteomes" id="UP000032875"/>
    </source>
</evidence>
<dbReference type="AlphaFoldDB" id="I4M2J4"/>
<gene>
    <name evidence="1" type="ORF">CGSMWGv1500E_01930</name>
</gene>
<comment type="caution">
    <text evidence="1">The sequence shown here is derived from an EMBL/GenBank/DDBJ whole genome shotgun (WGS) entry which is preliminary data.</text>
</comment>